<dbReference type="InterPro" id="IPR006680">
    <property type="entry name" value="Amidohydro-rel"/>
</dbReference>
<name>A0A2J6PLQ4_9HELO</name>
<evidence type="ECO:0000259" key="2">
    <source>
        <dbReference type="Pfam" id="PF01979"/>
    </source>
</evidence>
<dbReference type="OrthoDB" id="194468at2759"/>
<dbReference type="PANTHER" id="PTHR43794">
    <property type="entry name" value="AMINOHYDROLASE SSNA-RELATED"/>
    <property type="match status" value="1"/>
</dbReference>
<organism evidence="3 4">
    <name type="scientific">Hyaloscypha hepaticicola</name>
    <dbReference type="NCBI Taxonomy" id="2082293"/>
    <lineage>
        <taxon>Eukaryota</taxon>
        <taxon>Fungi</taxon>
        <taxon>Dikarya</taxon>
        <taxon>Ascomycota</taxon>
        <taxon>Pezizomycotina</taxon>
        <taxon>Leotiomycetes</taxon>
        <taxon>Helotiales</taxon>
        <taxon>Hyaloscyphaceae</taxon>
        <taxon>Hyaloscypha</taxon>
    </lineage>
</organism>
<feature type="domain" description="Amidohydrolase-related" evidence="2">
    <location>
        <begin position="57"/>
        <end position="154"/>
    </location>
</feature>
<evidence type="ECO:0000313" key="3">
    <source>
        <dbReference type="EMBL" id="PMD14947.1"/>
    </source>
</evidence>
<dbReference type="Proteomes" id="UP000235672">
    <property type="component" value="Unassembled WGS sequence"/>
</dbReference>
<reference evidence="3 4" key="1">
    <citation type="submission" date="2016-05" db="EMBL/GenBank/DDBJ databases">
        <title>A degradative enzymes factory behind the ericoid mycorrhizal symbiosis.</title>
        <authorList>
            <consortium name="DOE Joint Genome Institute"/>
            <person name="Martino E."/>
            <person name="Morin E."/>
            <person name="Grelet G."/>
            <person name="Kuo A."/>
            <person name="Kohler A."/>
            <person name="Daghino S."/>
            <person name="Barry K."/>
            <person name="Choi C."/>
            <person name="Cichocki N."/>
            <person name="Clum A."/>
            <person name="Copeland A."/>
            <person name="Hainaut M."/>
            <person name="Haridas S."/>
            <person name="Labutti K."/>
            <person name="Lindquist E."/>
            <person name="Lipzen A."/>
            <person name="Khouja H.-R."/>
            <person name="Murat C."/>
            <person name="Ohm R."/>
            <person name="Olson A."/>
            <person name="Spatafora J."/>
            <person name="Veneault-Fourrey C."/>
            <person name="Henrissat B."/>
            <person name="Grigoriev I."/>
            <person name="Martin F."/>
            <person name="Perotto S."/>
        </authorList>
    </citation>
    <scope>NUCLEOTIDE SEQUENCE [LARGE SCALE GENOMIC DNA]</scope>
    <source>
        <strain evidence="3 4">UAMH 7357</strain>
    </source>
</reference>
<proteinExistence type="predicted"/>
<sequence>MAASILLQGGTLLLHGHDDHVESVKADLLIEGSIITRIESDIEPSSGTHIIDCRDKVISPGFIDTHHHVWQTLQRGRHANQLLLEYMATGNFTSSLHTPADIFWGEVGGCLECLDVGTTTVVDHAHCNYSPEHSKAALAATLSSGIRPVFCYCPTPRLDSWDPFKINMDFLPPWVMSTLEELVAHTSLLNSRIQLGFAFDGAWLPKEVIVNTFDKVKSLGIKVITTHYVHNASLSTNSLMALGTPVAFSDLGLQSHSSVGVDCHSNQSASIPSELRLLLQCSRGLNNEKFIAQDKIPKRVNKTIEEAFNLGTIAGARAIGRGTELGSLKVGKKADIVVWDAASPGMVCAAEEDAVAAVVLHSSPADLEMVIVDGVIRKEGGKLKSVDFSEGNEIWDGENGIWEWKEISKELTRRRVEMMKKVEKIDFQAATKGVIQGFYIDEEKIMESV</sequence>
<feature type="domain" description="Amidohydrolase-related" evidence="2">
    <location>
        <begin position="256"/>
        <end position="376"/>
    </location>
</feature>
<dbReference type="PANTHER" id="PTHR43794:SF11">
    <property type="entry name" value="AMIDOHYDROLASE-RELATED DOMAIN-CONTAINING PROTEIN"/>
    <property type="match status" value="1"/>
</dbReference>
<dbReference type="Pfam" id="PF01979">
    <property type="entry name" value="Amidohydro_1"/>
    <property type="match status" value="2"/>
</dbReference>
<dbReference type="SUPFAM" id="SSF51338">
    <property type="entry name" value="Composite domain of metallo-dependent hydrolases"/>
    <property type="match status" value="1"/>
</dbReference>
<dbReference type="STRING" id="1745343.A0A2J6PLQ4"/>
<dbReference type="AlphaFoldDB" id="A0A2J6PLQ4"/>
<dbReference type="InterPro" id="IPR032466">
    <property type="entry name" value="Metal_Hydrolase"/>
</dbReference>
<dbReference type="Gene3D" id="3.20.20.140">
    <property type="entry name" value="Metal-dependent hydrolases"/>
    <property type="match status" value="2"/>
</dbReference>
<dbReference type="SUPFAM" id="SSF51556">
    <property type="entry name" value="Metallo-dependent hydrolases"/>
    <property type="match status" value="1"/>
</dbReference>
<dbReference type="GO" id="GO:0016810">
    <property type="term" value="F:hydrolase activity, acting on carbon-nitrogen (but not peptide) bonds"/>
    <property type="evidence" value="ECO:0007669"/>
    <property type="project" value="InterPro"/>
</dbReference>
<keyword evidence="4" id="KW-1185">Reference proteome</keyword>
<evidence type="ECO:0000256" key="1">
    <source>
        <dbReference type="ARBA" id="ARBA00022801"/>
    </source>
</evidence>
<gene>
    <name evidence="3" type="ORF">NA56DRAFT_710397</name>
</gene>
<dbReference type="EMBL" id="KZ613517">
    <property type="protein sequence ID" value="PMD14947.1"/>
    <property type="molecule type" value="Genomic_DNA"/>
</dbReference>
<accession>A0A2J6PLQ4</accession>
<dbReference type="InterPro" id="IPR011059">
    <property type="entry name" value="Metal-dep_hydrolase_composite"/>
</dbReference>
<protein>
    <submittedName>
        <fullName evidence="3">Metallo-dependent hydrolase</fullName>
    </submittedName>
</protein>
<keyword evidence="1 3" id="KW-0378">Hydrolase</keyword>
<dbReference type="InterPro" id="IPR050287">
    <property type="entry name" value="MTA/SAH_deaminase"/>
</dbReference>
<evidence type="ECO:0000313" key="4">
    <source>
        <dbReference type="Proteomes" id="UP000235672"/>
    </source>
</evidence>